<sequence length="91" mass="10485">MPPITISIFYGHQFSIELFFYLYCIRGKSIEPASLTFVARVVNLRIELVANKLCCLGRPILLRMRICELIAVDLMSNIGFGEVRERRDLYG</sequence>
<gene>
    <name evidence="1" type="ORF">Lalb_Chr19g0127791</name>
</gene>
<protein>
    <submittedName>
        <fullName evidence="1">Uncharacterized protein</fullName>
    </submittedName>
</protein>
<comment type="caution">
    <text evidence="1">The sequence shown here is derived from an EMBL/GenBank/DDBJ whole genome shotgun (WGS) entry which is preliminary data.</text>
</comment>
<proteinExistence type="predicted"/>
<keyword evidence="2" id="KW-1185">Reference proteome</keyword>
<accession>A0A6A4NWT5</accession>
<dbReference type="Proteomes" id="UP000447434">
    <property type="component" value="Chromosome 19"/>
</dbReference>
<reference evidence="2" key="1">
    <citation type="journal article" date="2020" name="Nat. Commun.">
        <title>Genome sequence of the cluster root forming white lupin.</title>
        <authorList>
            <person name="Hufnagel B."/>
            <person name="Marques A."/>
            <person name="Soriano A."/>
            <person name="Marques L."/>
            <person name="Divol F."/>
            <person name="Doumas P."/>
            <person name="Sallet E."/>
            <person name="Mancinotti D."/>
            <person name="Carrere S."/>
            <person name="Marande W."/>
            <person name="Arribat S."/>
            <person name="Keller J."/>
            <person name="Huneau C."/>
            <person name="Blein T."/>
            <person name="Aime D."/>
            <person name="Laguerre M."/>
            <person name="Taylor J."/>
            <person name="Schubert V."/>
            <person name="Nelson M."/>
            <person name="Geu-Flores F."/>
            <person name="Crespi M."/>
            <person name="Gallardo-Guerrero K."/>
            <person name="Delaux P.-M."/>
            <person name="Salse J."/>
            <person name="Berges H."/>
            <person name="Guyot R."/>
            <person name="Gouzy J."/>
            <person name="Peret B."/>
        </authorList>
    </citation>
    <scope>NUCLEOTIDE SEQUENCE [LARGE SCALE GENOMIC DNA]</scope>
    <source>
        <strain evidence="2">cv. Amiga</strain>
    </source>
</reference>
<dbReference type="EMBL" id="WOCE01000019">
    <property type="protein sequence ID" value="KAE9592294.1"/>
    <property type="molecule type" value="Genomic_DNA"/>
</dbReference>
<name>A0A6A4NWT5_LUPAL</name>
<dbReference type="AlphaFoldDB" id="A0A6A4NWT5"/>
<evidence type="ECO:0000313" key="1">
    <source>
        <dbReference type="EMBL" id="KAE9592294.1"/>
    </source>
</evidence>
<evidence type="ECO:0000313" key="2">
    <source>
        <dbReference type="Proteomes" id="UP000447434"/>
    </source>
</evidence>
<organism evidence="1 2">
    <name type="scientific">Lupinus albus</name>
    <name type="common">White lupine</name>
    <name type="synonym">Lupinus termis</name>
    <dbReference type="NCBI Taxonomy" id="3870"/>
    <lineage>
        <taxon>Eukaryota</taxon>
        <taxon>Viridiplantae</taxon>
        <taxon>Streptophyta</taxon>
        <taxon>Embryophyta</taxon>
        <taxon>Tracheophyta</taxon>
        <taxon>Spermatophyta</taxon>
        <taxon>Magnoliopsida</taxon>
        <taxon>eudicotyledons</taxon>
        <taxon>Gunneridae</taxon>
        <taxon>Pentapetalae</taxon>
        <taxon>rosids</taxon>
        <taxon>fabids</taxon>
        <taxon>Fabales</taxon>
        <taxon>Fabaceae</taxon>
        <taxon>Papilionoideae</taxon>
        <taxon>50 kb inversion clade</taxon>
        <taxon>genistoids sensu lato</taxon>
        <taxon>core genistoids</taxon>
        <taxon>Genisteae</taxon>
        <taxon>Lupinus</taxon>
    </lineage>
</organism>